<dbReference type="Proteomes" id="UP001323617">
    <property type="component" value="Unassembled WGS sequence"/>
</dbReference>
<sequence length="833" mass="96103">MPPAFCPCLGPSPSQATSGGFHNANILIITWHSGINNDMHLTYLPTYLPTYSRTQLSSPIMARTTQIHRAQRDAAKIAPRTCVVQPTTPNPEKQQPYQYPGINVDLRHLLRHWTLEPGVDYYRVGCFEVSGAHSETQPIMVREVAMTLLMDRLTDKPGWHEKVFDDEIVAKWKQEALRAHEDDIWNSIITDQILQNLEEIRQVLASGDPDEIEGYPWHWAYHPQKPARQRIISEQAFDYCIAELRCKAVEFNKSGLIFTLNTNENMAIKSDSVVTDELREDLRVAFNKLVAEQGSNPDWHPRAQEMVQDLVHPSMHPFVYGKSPFFQDEVVGVEDAVEKWAGKGQVIEKPLTKPREEMSDFHDYNGQEYAFWSEKYQWLPANLAFQDDGTVRFTSYINNLHPTRHPEIYRTIERLIDTAIPAWERVLSGKATIGEPYIERRSSSYRNCGKKVVPVQQRFGPAPVFCSAYDNDAYEAQPDDLRPGLIREWEEKNGRPVPLDDNELYEVESWTGPDKWTSNPEQYEGLTLEEQKERLLLNYKWKEIRDVILPEPLGFQPVTYTTEHTLSEKFKETGLQVIVKMATIELTPEKPDFPVGGWHIEGMMSEHIVATALYYLDSENITTSSLEFRMKADEHPDLEDTIGQDNYRPNEVMFGCRFRNGEALQKLGNVETRQGRLLAFPNVFQHRVSPFSLQDRTKPGHRRFIALWLVDPHQRIISTANVPPQQLDWWAEAVFGDKDQVAKGELPSEVFQLLLEQGLADTISPPKEVLDKMNNRLPPELVNMVRKQRVMPQALMTREEAKEHRLKLMEERSTFHEEAESSWTGVQFNFCEH</sequence>
<evidence type="ECO:0000313" key="3">
    <source>
        <dbReference type="EMBL" id="KAK4668959.1"/>
    </source>
</evidence>
<organism evidence="3 4">
    <name type="scientific">Podospora pseudoanserina</name>
    <dbReference type="NCBI Taxonomy" id="2609844"/>
    <lineage>
        <taxon>Eukaryota</taxon>
        <taxon>Fungi</taxon>
        <taxon>Dikarya</taxon>
        <taxon>Ascomycota</taxon>
        <taxon>Pezizomycotina</taxon>
        <taxon>Sordariomycetes</taxon>
        <taxon>Sordariomycetidae</taxon>
        <taxon>Sordariales</taxon>
        <taxon>Podosporaceae</taxon>
        <taxon>Podospora</taxon>
    </lineage>
</organism>
<dbReference type="GeneID" id="87970647"/>
<comment type="caution">
    <text evidence="3">The sequence shown here is derived from an EMBL/GenBank/DDBJ whole genome shotgun (WGS) entry which is preliminary data.</text>
</comment>
<dbReference type="InterPro" id="IPR049192">
    <property type="entry name" value="DUF4246_C"/>
</dbReference>
<evidence type="ECO:0000259" key="1">
    <source>
        <dbReference type="Pfam" id="PF14033"/>
    </source>
</evidence>
<protein>
    <submittedName>
        <fullName evidence="3">Uncharacterized protein</fullName>
    </submittedName>
</protein>
<dbReference type="Pfam" id="PF21666">
    <property type="entry name" value="DUF4246_N"/>
    <property type="match status" value="1"/>
</dbReference>
<evidence type="ECO:0000259" key="2">
    <source>
        <dbReference type="Pfam" id="PF21666"/>
    </source>
</evidence>
<feature type="domain" description="DUF4246" evidence="2">
    <location>
        <begin position="99"/>
        <end position="175"/>
    </location>
</feature>
<dbReference type="PANTHER" id="PTHR33119">
    <property type="entry name" value="IFI3P"/>
    <property type="match status" value="1"/>
</dbReference>
<accession>A0ABR0HLX5</accession>
<reference evidence="3 4" key="1">
    <citation type="journal article" date="2023" name="bioRxiv">
        <title>High-quality genome assemblies of four members of thePodospora anserinaspecies complex.</title>
        <authorList>
            <person name="Ament-Velasquez S.L."/>
            <person name="Vogan A.A."/>
            <person name="Wallerman O."/>
            <person name="Hartmann F."/>
            <person name="Gautier V."/>
            <person name="Silar P."/>
            <person name="Giraud T."/>
            <person name="Johannesson H."/>
        </authorList>
    </citation>
    <scope>NUCLEOTIDE SEQUENCE [LARGE SCALE GENOMIC DNA]</scope>
    <source>
        <strain evidence="3 4">CBS 124.78</strain>
    </source>
</reference>
<dbReference type="InterPro" id="IPR025340">
    <property type="entry name" value="DUF4246"/>
</dbReference>
<gene>
    <name evidence="3" type="ORF">QC764_701160</name>
</gene>
<dbReference type="RefSeq" id="XP_062796879.1">
    <property type="nucleotide sequence ID" value="XM_062949782.1"/>
</dbReference>
<dbReference type="PANTHER" id="PTHR33119:SF1">
    <property type="entry name" value="FE2OG DIOXYGENASE DOMAIN-CONTAINING PROTEIN"/>
    <property type="match status" value="1"/>
</dbReference>
<evidence type="ECO:0000313" key="4">
    <source>
        <dbReference type="Proteomes" id="UP001323617"/>
    </source>
</evidence>
<keyword evidence="4" id="KW-1185">Reference proteome</keyword>
<dbReference type="Pfam" id="PF14033">
    <property type="entry name" value="DUF4246"/>
    <property type="match status" value="1"/>
</dbReference>
<name>A0ABR0HLX5_9PEZI</name>
<feature type="domain" description="DUF4246" evidence="1">
    <location>
        <begin position="234"/>
        <end position="732"/>
    </location>
</feature>
<dbReference type="EMBL" id="JAFFHC010000007">
    <property type="protein sequence ID" value="KAK4668959.1"/>
    <property type="molecule type" value="Genomic_DNA"/>
</dbReference>
<dbReference type="InterPro" id="IPR049207">
    <property type="entry name" value="DUF4246_N"/>
</dbReference>
<proteinExistence type="predicted"/>